<accession>A0ABQ8SBK6</accession>
<comment type="caution">
    <text evidence="1">The sequence shown here is derived from an EMBL/GenBank/DDBJ whole genome shotgun (WGS) entry which is preliminary data.</text>
</comment>
<reference evidence="1 2" key="1">
    <citation type="journal article" date="2022" name="Allergy">
        <title>Genome assembly and annotation of Periplaneta americana reveal a comprehensive cockroach allergen profile.</title>
        <authorList>
            <person name="Wang L."/>
            <person name="Xiong Q."/>
            <person name="Saelim N."/>
            <person name="Wang L."/>
            <person name="Nong W."/>
            <person name="Wan A.T."/>
            <person name="Shi M."/>
            <person name="Liu X."/>
            <person name="Cao Q."/>
            <person name="Hui J.H.L."/>
            <person name="Sookrung N."/>
            <person name="Leung T.F."/>
            <person name="Tungtrongchitr A."/>
            <person name="Tsui S.K.W."/>
        </authorList>
    </citation>
    <scope>NUCLEOTIDE SEQUENCE [LARGE SCALE GENOMIC DNA]</scope>
    <source>
        <strain evidence="1">PWHHKU_190912</strain>
    </source>
</reference>
<sequence>MAGLFEGGNEPPGSLTAMPVCRAPWRRGLRHPVSDWRYGMGAGSSPHGGRYFLMKFGQRMGPVPTQHRDAFGELR</sequence>
<name>A0ABQ8SBK6_PERAM</name>
<keyword evidence="2" id="KW-1185">Reference proteome</keyword>
<evidence type="ECO:0000313" key="2">
    <source>
        <dbReference type="Proteomes" id="UP001148838"/>
    </source>
</evidence>
<dbReference type="Proteomes" id="UP001148838">
    <property type="component" value="Unassembled WGS sequence"/>
</dbReference>
<gene>
    <name evidence="1" type="ORF">ANN_19924</name>
</gene>
<evidence type="ECO:0000313" key="1">
    <source>
        <dbReference type="EMBL" id="KAJ4431327.1"/>
    </source>
</evidence>
<proteinExistence type="predicted"/>
<protein>
    <submittedName>
        <fullName evidence="1">Uncharacterized protein</fullName>
    </submittedName>
</protein>
<dbReference type="EMBL" id="JAJSOF020000031">
    <property type="protein sequence ID" value="KAJ4431327.1"/>
    <property type="molecule type" value="Genomic_DNA"/>
</dbReference>
<organism evidence="1 2">
    <name type="scientific">Periplaneta americana</name>
    <name type="common">American cockroach</name>
    <name type="synonym">Blatta americana</name>
    <dbReference type="NCBI Taxonomy" id="6978"/>
    <lineage>
        <taxon>Eukaryota</taxon>
        <taxon>Metazoa</taxon>
        <taxon>Ecdysozoa</taxon>
        <taxon>Arthropoda</taxon>
        <taxon>Hexapoda</taxon>
        <taxon>Insecta</taxon>
        <taxon>Pterygota</taxon>
        <taxon>Neoptera</taxon>
        <taxon>Polyneoptera</taxon>
        <taxon>Dictyoptera</taxon>
        <taxon>Blattodea</taxon>
        <taxon>Blattoidea</taxon>
        <taxon>Blattidae</taxon>
        <taxon>Blattinae</taxon>
        <taxon>Periplaneta</taxon>
    </lineage>
</organism>